<dbReference type="InterPro" id="IPR020843">
    <property type="entry name" value="ER"/>
</dbReference>
<reference evidence="5" key="1">
    <citation type="submission" date="2015-07" db="EMBL/GenBank/DDBJ databases">
        <title>Fjat-10053 dsm26.</title>
        <authorList>
            <person name="Liu B."/>
            <person name="Wang J."/>
            <person name="Zhu Y."/>
            <person name="Liu G."/>
            <person name="Chen Q."/>
            <person name="Chen Z."/>
            <person name="Lan J."/>
            <person name="Che J."/>
            <person name="Ge C."/>
            <person name="Shi H."/>
            <person name="Pan Z."/>
            <person name="Liu X."/>
        </authorList>
    </citation>
    <scope>NUCLEOTIDE SEQUENCE [LARGE SCALE GENOMIC DNA]</scope>
    <source>
        <strain evidence="5">DSM 26</strain>
    </source>
</reference>
<dbReference type="OrthoDB" id="9792162at2"/>
<dbReference type="SUPFAM" id="SSF50129">
    <property type="entry name" value="GroES-like"/>
    <property type="match status" value="1"/>
</dbReference>
<dbReference type="CDD" id="cd08252">
    <property type="entry name" value="AL_MDR"/>
    <property type="match status" value="1"/>
</dbReference>
<dbReference type="AlphaFoldDB" id="A0A0L0QUY1"/>
<evidence type="ECO:0000313" key="5">
    <source>
        <dbReference type="Proteomes" id="UP000036780"/>
    </source>
</evidence>
<dbReference type="SMART" id="SM00829">
    <property type="entry name" value="PKS_ER"/>
    <property type="match status" value="1"/>
</dbReference>
<dbReference type="NCBIfam" id="TIGR02817">
    <property type="entry name" value="adh_fam_1"/>
    <property type="match status" value="1"/>
</dbReference>
<keyword evidence="5" id="KW-1185">Reference proteome</keyword>
<dbReference type="InterPro" id="IPR052585">
    <property type="entry name" value="Lipid_raft_assoc_Zn_ADH"/>
</dbReference>
<comment type="caution">
    <text evidence="4">The sequence shown here is derived from an EMBL/GenBank/DDBJ whole genome shotgun (WGS) entry which is preliminary data.</text>
</comment>
<dbReference type="InterPro" id="IPR011032">
    <property type="entry name" value="GroES-like_sf"/>
</dbReference>
<sequence length="344" mass="37981">MKAIGLLEYLPIEQEGSLFDFEATKPTAKGKDLLIKINAISINPVDVKVRAPKEKKEETPKVLGWDASGVVVEVGEDCELLQVGDEVYYAGAINRSGTYSEYHLVDERIVGKKPKTLSFAEAAAMPLTTITAWEALFERLAINPENSQKNNLQSILIIGGAGGVGSIAIQLAKWAGLEVIATASRPETVNWVKQLGADHVINHHEALKAQLTEKQLHEVDYILCLNNTDQHWEAMGEVIKPQGKVCSIVENEQPLDLNVLKSKSATFVWEFMFTRSLYTTPDMINQHLLLNKVSELLDQRVLKTTLQEKLSPINAATLRKAHATVESGKMIGKLVVEGFETKEG</sequence>
<organism evidence="4 5">
    <name type="scientific">Virgibacillus pantothenticus</name>
    <dbReference type="NCBI Taxonomy" id="1473"/>
    <lineage>
        <taxon>Bacteria</taxon>
        <taxon>Bacillati</taxon>
        <taxon>Bacillota</taxon>
        <taxon>Bacilli</taxon>
        <taxon>Bacillales</taxon>
        <taxon>Bacillaceae</taxon>
        <taxon>Virgibacillus</taxon>
    </lineage>
</organism>
<dbReference type="InterPro" id="IPR036291">
    <property type="entry name" value="NAD(P)-bd_dom_sf"/>
</dbReference>
<gene>
    <name evidence="4" type="ORF">AFK71_01815</name>
</gene>
<dbReference type="Pfam" id="PF08240">
    <property type="entry name" value="ADH_N"/>
    <property type="match status" value="1"/>
</dbReference>
<dbReference type="InterPro" id="IPR014182">
    <property type="entry name" value="ADH_Zn_typ-1"/>
</dbReference>
<name>A0A0L0QUY1_VIRPA</name>
<accession>A0A0L0QUY1</accession>
<comment type="similarity">
    <text evidence="1 2">Belongs to the zinc-containing alcohol dehydrogenase family. Quinone oxidoreductase subfamily.</text>
</comment>
<dbReference type="RefSeq" id="WP_050349855.1">
    <property type="nucleotide sequence ID" value="NZ_BOSN01000003.1"/>
</dbReference>
<dbReference type="PATRIC" id="fig|1473.5.peg.3274"/>
<dbReference type="Gene3D" id="3.40.50.720">
    <property type="entry name" value="NAD(P)-binding Rossmann-like Domain"/>
    <property type="match status" value="1"/>
</dbReference>
<keyword evidence="2" id="KW-0862">Zinc</keyword>
<dbReference type="Pfam" id="PF00107">
    <property type="entry name" value="ADH_zinc_N"/>
    <property type="match status" value="1"/>
</dbReference>
<dbReference type="PANTHER" id="PTHR43482">
    <property type="entry name" value="PROTEIN AST1-RELATED"/>
    <property type="match status" value="1"/>
</dbReference>
<dbReference type="InterPro" id="IPR013154">
    <property type="entry name" value="ADH-like_N"/>
</dbReference>
<dbReference type="Gene3D" id="3.90.180.10">
    <property type="entry name" value="Medium-chain alcohol dehydrogenases, catalytic domain"/>
    <property type="match status" value="1"/>
</dbReference>
<dbReference type="GeneID" id="66869267"/>
<proteinExistence type="inferred from homology"/>
<dbReference type="GO" id="GO:0016491">
    <property type="term" value="F:oxidoreductase activity"/>
    <property type="evidence" value="ECO:0007669"/>
    <property type="project" value="UniProtKB-KW"/>
</dbReference>
<protein>
    <recommendedName>
        <fullName evidence="2">Zinc-type alcohol dehydrogenase-like protein</fullName>
    </recommendedName>
</protein>
<evidence type="ECO:0000313" key="4">
    <source>
        <dbReference type="EMBL" id="KNE22381.1"/>
    </source>
</evidence>
<dbReference type="PANTHER" id="PTHR43482:SF1">
    <property type="entry name" value="PROTEIN AST1-RELATED"/>
    <property type="match status" value="1"/>
</dbReference>
<dbReference type="InterPro" id="IPR013149">
    <property type="entry name" value="ADH-like_C"/>
</dbReference>
<feature type="domain" description="Enoyl reductase (ER)" evidence="3">
    <location>
        <begin position="16"/>
        <end position="336"/>
    </location>
</feature>
<dbReference type="SUPFAM" id="SSF51735">
    <property type="entry name" value="NAD(P)-binding Rossmann-fold domains"/>
    <property type="match status" value="1"/>
</dbReference>
<evidence type="ECO:0000259" key="3">
    <source>
        <dbReference type="SMART" id="SM00829"/>
    </source>
</evidence>
<keyword evidence="2" id="KW-0560">Oxidoreductase</keyword>
<dbReference type="Proteomes" id="UP000036780">
    <property type="component" value="Unassembled WGS sequence"/>
</dbReference>
<dbReference type="EMBL" id="LGTO01000002">
    <property type="protein sequence ID" value="KNE22381.1"/>
    <property type="molecule type" value="Genomic_DNA"/>
</dbReference>
<evidence type="ECO:0000256" key="2">
    <source>
        <dbReference type="RuleBase" id="RU364000"/>
    </source>
</evidence>
<keyword evidence="2" id="KW-0479">Metal-binding</keyword>
<dbReference type="GO" id="GO:0008270">
    <property type="term" value="F:zinc ion binding"/>
    <property type="evidence" value="ECO:0007669"/>
    <property type="project" value="InterPro"/>
</dbReference>
<evidence type="ECO:0000256" key="1">
    <source>
        <dbReference type="ARBA" id="ARBA00010371"/>
    </source>
</evidence>